<feature type="transmembrane region" description="Helical" evidence="1">
    <location>
        <begin position="113"/>
        <end position="135"/>
    </location>
</feature>
<evidence type="ECO:0000313" key="3">
    <source>
        <dbReference type="Proteomes" id="UP000177625"/>
    </source>
</evidence>
<reference evidence="3" key="1">
    <citation type="submission" date="2016-03" db="EMBL/GenBank/DDBJ databases">
        <authorList>
            <person name="Guldener U."/>
        </authorList>
    </citation>
    <scope>NUCLEOTIDE SEQUENCE [LARGE SCALE GENOMIC DNA]</scope>
</reference>
<feature type="transmembrane region" description="Helical" evidence="1">
    <location>
        <begin position="21"/>
        <end position="54"/>
    </location>
</feature>
<evidence type="ECO:0000256" key="1">
    <source>
        <dbReference type="SAM" id="Phobius"/>
    </source>
</evidence>
<dbReference type="AlphaFoldDB" id="A0A1E1MFK6"/>
<dbReference type="EMBL" id="FJVC01000314">
    <property type="protein sequence ID" value="CZT47879.1"/>
    <property type="molecule type" value="Genomic_DNA"/>
</dbReference>
<organism evidence="2 3">
    <name type="scientific">Rhynchosporium secalis</name>
    <name type="common">Barley scald fungus</name>
    <dbReference type="NCBI Taxonomy" id="38038"/>
    <lineage>
        <taxon>Eukaryota</taxon>
        <taxon>Fungi</taxon>
        <taxon>Dikarya</taxon>
        <taxon>Ascomycota</taxon>
        <taxon>Pezizomycotina</taxon>
        <taxon>Leotiomycetes</taxon>
        <taxon>Helotiales</taxon>
        <taxon>Ploettnerulaceae</taxon>
        <taxon>Rhynchosporium</taxon>
    </lineage>
</organism>
<evidence type="ECO:0008006" key="4">
    <source>
        <dbReference type="Google" id="ProtNLM"/>
    </source>
</evidence>
<gene>
    <name evidence="2" type="ORF">RSE6_08501</name>
</gene>
<name>A0A1E1MFK6_RHYSE</name>
<sequence length="209" mass="23360">MTVENFDIERSDQEMIHRTLVASISFWLTIIRLLQIALSFTVLFCIGFTAHILLGDWFHTFGLSFVTFIVAMLFMTYAGLRWASKVSLSLPIQSPHVSIHLLEIDHPNDLTNVITSAMEIFVTCLWIATVALLSWECQTWDAASDIVGDFLSSELAAMAEALPNQDMGILSLQAATALASINCVFWAFTLFMCKCNPRFLEPEDCGIPT</sequence>
<feature type="transmembrane region" description="Helical" evidence="1">
    <location>
        <begin position="60"/>
        <end position="80"/>
    </location>
</feature>
<accession>A0A1E1MFK6</accession>
<evidence type="ECO:0000313" key="2">
    <source>
        <dbReference type="EMBL" id="CZT47879.1"/>
    </source>
</evidence>
<keyword evidence="3" id="KW-1185">Reference proteome</keyword>
<dbReference type="Proteomes" id="UP000177625">
    <property type="component" value="Unassembled WGS sequence"/>
</dbReference>
<proteinExistence type="predicted"/>
<keyword evidence="1" id="KW-0472">Membrane</keyword>
<feature type="transmembrane region" description="Helical" evidence="1">
    <location>
        <begin position="168"/>
        <end position="191"/>
    </location>
</feature>
<protein>
    <recommendedName>
        <fullName evidence="4">MARVEL domain-containing protein</fullName>
    </recommendedName>
</protein>
<keyword evidence="1" id="KW-1133">Transmembrane helix</keyword>
<keyword evidence="1" id="KW-0812">Transmembrane</keyword>